<dbReference type="PANTHER" id="PTHR31623">
    <property type="entry name" value="F21J9.9"/>
    <property type="match status" value="1"/>
</dbReference>
<proteinExistence type="inferred from homology"/>
<dbReference type="EMBL" id="KQ090383">
    <property type="protein sequence ID" value="KMS96383.1"/>
    <property type="molecule type" value="Genomic_DNA"/>
</dbReference>
<protein>
    <submittedName>
        <fullName evidence="4">Uncharacterized protein</fullName>
    </submittedName>
</protein>
<evidence type="ECO:0000313" key="5">
    <source>
        <dbReference type="Proteomes" id="UP000035740"/>
    </source>
</evidence>
<keyword evidence="5" id="KW-1185">Reference proteome</keyword>
<keyword evidence="3" id="KW-0012">Acyltransferase</keyword>
<organism evidence="4 5">
    <name type="scientific">Beta vulgaris subsp. vulgaris</name>
    <name type="common">Beet</name>
    <dbReference type="NCBI Taxonomy" id="3555"/>
    <lineage>
        <taxon>Eukaryota</taxon>
        <taxon>Viridiplantae</taxon>
        <taxon>Streptophyta</taxon>
        <taxon>Embryophyta</taxon>
        <taxon>Tracheophyta</taxon>
        <taxon>Spermatophyta</taxon>
        <taxon>Magnoliopsida</taxon>
        <taxon>eudicotyledons</taxon>
        <taxon>Gunneridae</taxon>
        <taxon>Pentapetalae</taxon>
        <taxon>Caryophyllales</taxon>
        <taxon>Chenopodiaceae</taxon>
        <taxon>Betoideae</taxon>
        <taxon>Beta</taxon>
    </lineage>
</organism>
<dbReference type="InterPro" id="IPR023213">
    <property type="entry name" value="CAT-like_dom_sf"/>
</dbReference>
<reference evidence="4 5" key="1">
    <citation type="journal article" date="2014" name="Nature">
        <title>The genome of the recently domesticated crop plant sugar beet (Beta vulgaris).</title>
        <authorList>
            <person name="Dohm J.C."/>
            <person name="Minoche A.E."/>
            <person name="Holtgrawe D."/>
            <person name="Capella-Gutierrez S."/>
            <person name="Zakrzewski F."/>
            <person name="Tafer H."/>
            <person name="Rupp O."/>
            <person name="Sorensen T.R."/>
            <person name="Stracke R."/>
            <person name="Reinhardt R."/>
            <person name="Goesmann A."/>
            <person name="Kraft T."/>
            <person name="Schulz B."/>
            <person name="Stadler P.F."/>
            <person name="Schmidt T."/>
            <person name="Gabaldon T."/>
            <person name="Lehrach H."/>
            <person name="Weisshaar B."/>
            <person name="Himmelbauer H."/>
        </authorList>
    </citation>
    <scope>NUCLEOTIDE SEQUENCE [LARGE SCALE GENOMIC DNA]</scope>
    <source>
        <tissue evidence="4">Taproot</tissue>
    </source>
</reference>
<gene>
    <name evidence="4" type="ORF">BVRB_9g225590</name>
</gene>
<dbReference type="Gramene" id="KMS96383">
    <property type="protein sequence ID" value="KMS96383"/>
    <property type="gene ID" value="BVRB_9g225590"/>
</dbReference>
<keyword evidence="2" id="KW-0808">Transferase</keyword>
<evidence type="ECO:0000313" key="4">
    <source>
        <dbReference type="EMBL" id="KMS96383.1"/>
    </source>
</evidence>
<evidence type="ECO:0000256" key="1">
    <source>
        <dbReference type="ARBA" id="ARBA00009861"/>
    </source>
</evidence>
<dbReference type="KEGG" id="bvg:104883266"/>
<dbReference type="GO" id="GO:0016746">
    <property type="term" value="F:acyltransferase activity"/>
    <property type="evidence" value="ECO:0007669"/>
    <property type="project" value="UniProtKB-KW"/>
</dbReference>
<dbReference type="OrthoDB" id="1932220at2759"/>
<dbReference type="Gene3D" id="3.30.559.10">
    <property type="entry name" value="Chloramphenicol acetyltransferase-like domain"/>
    <property type="match status" value="1"/>
</dbReference>
<dbReference type="Proteomes" id="UP000035740">
    <property type="component" value="Unassembled WGS sequence"/>
</dbReference>
<name>A0A0J8B8S5_BETVV</name>
<dbReference type="AlphaFoldDB" id="A0A0J8B8S5"/>
<comment type="similarity">
    <text evidence="1">Belongs to the plant acyltransferase family.</text>
</comment>
<dbReference type="Pfam" id="PF02458">
    <property type="entry name" value="Transferase"/>
    <property type="match status" value="1"/>
</dbReference>
<accession>A0A0J8B8S5</accession>
<evidence type="ECO:0000256" key="2">
    <source>
        <dbReference type="ARBA" id="ARBA00022679"/>
    </source>
</evidence>
<evidence type="ECO:0000256" key="3">
    <source>
        <dbReference type="ARBA" id="ARBA00023315"/>
    </source>
</evidence>
<sequence>MVLSAFIWSRIKVACHNSVNIIPNEEFHAVNLRPRVNIPDENSYYFGNLVVNAIVKSSMVLNDDNNNSRNESRWLYNFLALTKDSIEKIMSDGFIKEIREGKEDLRFIIEHFERKNKGEIISLGLSNLRSLPVYEADFGWEKPIWVTSATLVFKDVIILIPAGPSSNDIVNYINLISDDMAKLGNDARFIELTSRATHVHSKI</sequence>
<dbReference type="PANTHER" id="PTHR31623:SF17">
    <property type="entry name" value="F21J9.9"/>
    <property type="match status" value="1"/>
</dbReference>